<dbReference type="Proteomes" id="UP001184230">
    <property type="component" value="Unassembled WGS sequence"/>
</dbReference>
<dbReference type="InterPro" id="IPR002347">
    <property type="entry name" value="SDR_fam"/>
</dbReference>
<dbReference type="PRINTS" id="PR00081">
    <property type="entry name" value="GDHRDH"/>
</dbReference>
<dbReference type="EMBL" id="JAVDRF010000017">
    <property type="protein sequence ID" value="MDR6539453.1"/>
    <property type="molecule type" value="Genomic_DNA"/>
</dbReference>
<comment type="similarity">
    <text evidence="1">Belongs to the short-chain dehydrogenases/reductases (SDR) family.</text>
</comment>
<evidence type="ECO:0000256" key="1">
    <source>
        <dbReference type="ARBA" id="ARBA00006484"/>
    </source>
</evidence>
<dbReference type="SUPFAM" id="SSF51735">
    <property type="entry name" value="NAD(P)-binding Rossmann-fold domains"/>
    <property type="match status" value="1"/>
</dbReference>
<reference evidence="5 6" key="1">
    <citation type="submission" date="2023-07" db="EMBL/GenBank/DDBJ databases">
        <title>Sorghum-associated microbial communities from plants grown in Nebraska, USA.</title>
        <authorList>
            <person name="Schachtman D."/>
        </authorList>
    </citation>
    <scope>NUCLEOTIDE SEQUENCE [LARGE SCALE GENOMIC DNA]</scope>
    <source>
        <strain evidence="5 6">DS1781</strain>
    </source>
</reference>
<keyword evidence="3" id="KW-0520">NAD</keyword>
<feature type="domain" description="Ketoreductase" evidence="4">
    <location>
        <begin position="28"/>
        <end position="209"/>
    </location>
</feature>
<dbReference type="Pfam" id="PF13561">
    <property type="entry name" value="adh_short_C2"/>
    <property type="match status" value="1"/>
</dbReference>
<keyword evidence="6" id="KW-1185">Reference proteome</keyword>
<evidence type="ECO:0000313" key="6">
    <source>
        <dbReference type="Proteomes" id="UP001184230"/>
    </source>
</evidence>
<dbReference type="InterPro" id="IPR020904">
    <property type="entry name" value="Sc_DH/Rdtase_CS"/>
</dbReference>
<dbReference type="CDD" id="cd05233">
    <property type="entry name" value="SDR_c"/>
    <property type="match status" value="1"/>
</dbReference>
<evidence type="ECO:0000256" key="3">
    <source>
        <dbReference type="ARBA" id="ARBA00023027"/>
    </source>
</evidence>
<dbReference type="RefSeq" id="WP_309907155.1">
    <property type="nucleotide sequence ID" value="NZ_JAVDRF010000017.1"/>
</dbReference>
<name>A0ABU1NLV5_9BURK</name>
<sequence length="271" mass="27990">MTDVKAVPDPESLQSLLAELPANLLAGRRVLVTGAARGLGLAFAKCIAAAGASVVLADILSDLAETEAQALRKAGFNAQALALDLCDPASIETGAAAAVQTLGGLDGLVNNAAITNSGGRDAQALDIETWDRVMDVNVRGTWLMSRACQPALARSGRGAIVNLASDTALWGAPKLLAYASSKGAVISMTRSLAREWGESGITVNAVAPGLTLVEATEYVPLARHQKYLEGRALPREQQAVDVCGAVLFSLSGLSRFVTGQLLAVNGGFVMH</sequence>
<dbReference type="Gene3D" id="3.40.50.720">
    <property type="entry name" value="NAD(P)-binding Rossmann-like Domain"/>
    <property type="match status" value="1"/>
</dbReference>
<evidence type="ECO:0000259" key="4">
    <source>
        <dbReference type="SMART" id="SM00822"/>
    </source>
</evidence>
<dbReference type="InterPro" id="IPR057326">
    <property type="entry name" value="KR_dom"/>
</dbReference>
<dbReference type="PRINTS" id="PR00080">
    <property type="entry name" value="SDRFAMILY"/>
</dbReference>
<evidence type="ECO:0000313" key="5">
    <source>
        <dbReference type="EMBL" id="MDR6539453.1"/>
    </source>
</evidence>
<protein>
    <submittedName>
        <fullName evidence="5">NAD(P)-dependent dehydrogenase (Short-subunit alcohol dehydrogenase family)</fullName>
    </submittedName>
</protein>
<evidence type="ECO:0000256" key="2">
    <source>
        <dbReference type="ARBA" id="ARBA00023002"/>
    </source>
</evidence>
<comment type="caution">
    <text evidence="5">The sequence shown here is derived from an EMBL/GenBank/DDBJ whole genome shotgun (WGS) entry which is preliminary data.</text>
</comment>
<dbReference type="PANTHER" id="PTHR24321:SF8">
    <property type="entry name" value="ESTRADIOL 17-BETA-DEHYDROGENASE 8-RELATED"/>
    <property type="match status" value="1"/>
</dbReference>
<proteinExistence type="inferred from homology"/>
<keyword evidence="2" id="KW-0560">Oxidoreductase</keyword>
<dbReference type="SMART" id="SM00822">
    <property type="entry name" value="PKS_KR"/>
    <property type="match status" value="1"/>
</dbReference>
<organism evidence="5 6">
    <name type="scientific">Variovorax soli</name>
    <dbReference type="NCBI Taxonomy" id="376815"/>
    <lineage>
        <taxon>Bacteria</taxon>
        <taxon>Pseudomonadati</taxon>
        <taxon>Pseudomonadota</taxon>
        <taxon>Betaproteobacteria</taxon>
        <taxon>Burkholderiales</taxon>
        <taxon>Comamonadaceae</taxon>
        <taxon>Variovorax</taxon>
    </lineage>
</organism>
<gene>
    <name evidence="5" type="ORF">J2739_005249</name>
</gene>
<dbReference type="PROSITE" id="PS00061">
    <property type="entry name" value="ADH_SHORT"/>
    <property type="match status" value="1"/>
</dbReference>
<dbReference type="PANTHER" id="PTHR24321">
    <property type="entry name" value="DEHYDROGENASES, SHORT CHAIN"/>
    <property type="match status" value="1"/>
</dbReference>
<dbReference type="InterPro" id="IPR036291">
    <property type="entry name" value="NAD(P)-bd_dom_sf"/>
</dbReference>
<accession>A0ABU1NLV5</accession>